<organism evidence="3 4">
    <name type="scientific">Stachybotrys elegans</name>
    <dbReference type="NCBI Taxonomy" id="80388"/>
    <lineage>
        <taxon>Eukaryota</taxon>
        <taxon>Fungi</taxon>
        <taxon>Dikarya</taxon>
        <taxon>Ascomycota</taxon>
        <taxon>Pezizomycotina</taxon>
        <taxon>Sordariomycetes</taxon>
        <taxon>Hypocreomycetidae</taxon>
        <taxon>Hypocreales</taxon>
        <taxon>Stachybotryaceae</taxon>
        <taxon>Stachybotrys</taxon>
    </lineage>
</organism>
<name>A0A8K0WU26_9HYPO</name>
<feature type="domain" description="Heterokaryon incompatibility" evidence="2">
    <location>
        <begin position="389"/>
        <end position="505"/>
    </location>
</feature>
<evidence type="ECO:0000256" key="1">
    <source>
        <dbReference type="SAM" id="MobiDB-lite"/>
    </source>
</evidence>
<feature type="region of interest" description="Disordered" evidence="1">
    <location>
        <begin position="306"/>
        <end position="331"/>
    </location>
</feature>
<dbReference type="AlphaFoldDB" id="A0A8K0WU26"/>
<dbReference type="Pfam" id="PF06985">
    <property type="entry name" value="HET"/>
    <property type="match status" value="1"/>
</dbReference>
<dbReference type="PANTHER" id="PTHR33112">
    <property type="entry name" value="DOMAIN PROTEIN, PUTATIVE-RELATED"/>
    <property type="match status" value="1"/>
</dbReference>
<dbReference type="OrthoDB" id="5428863at2759"/>
<dbReference type="EMBL" id="JAGPNK010000003">
    <property type="protein sequence ID" value="KAH7324289.1"/>
    <property type="molecule type" value="Genomic_DNA"/>
</dbReference>
<evidence type="ECO:0000313" key="4">
    <source>
        <dbReference type="Proteomes" id="UP000813444"/>
    </source>
</evidence>
<dbReference type="Proteomes" id="UP000813444">
    <property type="component" value="Unassembled WGS sequence"/>
</dbReference>
<accession>A0A8K0WU26</accession>
<reference evidence="3" key="1">
    <citation type="journal article" date="2021" name="Nat. Commun.">
        <title>Genetic determinants of endophytism in the Arabidopsis root mycobiome.</title>
        <authorList>
            <person name="Mesny F."/>
            <person name="Miyauchi S."/>
            <person name="Thiergart T."/>
            <person name="Pickel B."/>
            <person name="Atanasova L."/>
            <person name="Karlsson M."/>
            <person name="Huettel B."/>
            <person name="Barry K.W."/>
            <person name="Haridas S."/>
            <person name="Chen C."/>
            <person name="Bauer D."/>
            <person name="Andreopoulos W."/>
            <person name="Pangilinan J."/>
            <person name="LaButti K."/>
            <person name="Riley R."/>
            <person name="Lipzen A."/>
            <person name="Clum A."/>
            <person name="Drula E."/>
            <person name="Henrissat B."/>
            <person name="Kohler A."/>
            <person name="Grigoriev I.V."/>
            <person name="Martin F.M."/>
            <person name="Hacquard S."/>
        </authorList>
    </citation>
    <scope>NUCLEOTIDE SEQUENCE</scope>
    <source>
        <strain evidence="3">MPI-CAGE-CH-0235</strain>
    </source>
</reference>
<keyword evidence="4" id="KW-1185">Reference proteome</keyword>
<dbReference type="PANTHER" id="PTHR33112:SF1">
    <property type="entry name" value="HETEROKARYON INCOMPATIBILITY DOMAIN-CONTAINING PROTEIN"/>
    <property type="match status" value="1"/>
</dbReference>
<feature type="compositionally biased region" description="Polar residues" evidence="1">
    <location>
        <begin position="1"/>
        <end position="10"/>
    </location>
</feature>
<proteinExistence type="predicted"/>
<evidence type="ECO:0000259" key="2">
    <source>
        <dbReference type="Pfam" id="PF06985"/>
    </source>
</evidence>
<sequence length="904" mass="105342">MSVQRQTYSRQVAGGSTKEEKSQTSNPNSQVKEENDEPPTRRNDYCMNGSFLQAIGLGNRGESDMFDCVTDGNKPVKEEKEDELCQHCLNINWSIMGELMNFTGRFMWIGKPIDDVGEHYRRVKADSKCPLCRQLRATWITKFIRERHPNRKDPGDRIHIFRHLRHLPQVSDFPTSTQVLRENKTPFHIAVVPILRGWRQEIRTHVATRGLVVVKPRVMTESKIFVNQPVAEKFDTEVVEPWMKFCKRQHRVHCHPQEPDVEGLKLIDCESEDFVIRRYRPQDKYVCLSYVWGKEGTETSPVPIKKKRKRKMEDDKRRVKSKSPRVRNNTSRALTLTTGNEMRIARLDREKETYNPPTRQPVPKHILDLAAKAWLPITADSYIINEPVQKLPKDLPLTIKDAIKVTKSFGYRYLWVDKYCINQKNKAEMQLQFSRMGDIYAGSQLTIFALGENSDSGLPGVSTTERNYRRQCTAIGDYQFVTTMPDPHLCIKQSDWSSRAWTYQEGLFSTRRLFFTNFEVYFECNAMNAMESFKSNLRTLHTRNGERLRAWHRAGRFVCGNSNSYSHVKVSGNRTCHRKIDIIRRCQLQIRQYTKRQLTDPKDELNAFSGIARFYARSTARIASLAGVPVPFPIAMLPHIEKEGIDHLAYALAWTHRVHTFCEPELACLYPKMQYRLRAMPWEPYENPLPQRRRGFPSWSWAGWFGEVALRRDFPYCWTGLLSSVKLGFRNDAPREYSWLQDFGQYSDQMIAMLLNTTELQFDAYVLDPERLEFWDRSGSSLEYRSPSTAMRVNMSTGPTSFEDFRMRLLDGTYECVVLGTHGEPRRAIMRAMRGRDKKSHKARNHRIDLFKIVEREGVVCLVVKTVKGVSQRMGVLKVDFQGWGRRAALREWTFKDKKSFVLV</sequence>
<evidence type="ECO:0000313" key="3">
    <source>
        <dbReference type="EMBL" id="KAH7324289.1"/>
    </source>
</evidence>
<feature type="region of interest" description="Disordered" evidence="1">
    <location>
        <begin position="1"/>
        <end position="43"/>
    </location>
</feature>
<comment type="caution">
    <text evidence="3">The sequence shown here is derived from an EMBL/GenBank/DDBJ whole genome shotgun (WGS) entry which is preliminary data.</text>
</comment>
<protein>
    <submittedName>
        <fullName evidence="3">Heterokaryon incompatibility protein-domain-containing protein</fullName>
    </submittedName>
</protein>
<gene>
    <name evidence="3" type="ORF">B0I35DRAFT_406116</name>
</gene>
<dbReference type="InterPro" id="IPR010730">
    <property type="entry name" value="HET"/>
</dbReference>